<evidence type="ECO:0000256" key="1">
    <source>
        <dbReference type="SAM" id="MobiDB-lite"/>
    </source>
</evidence>
<gene>
    <name evidence="2" type="ORF">CMUS01_15763</name>
</gene>
<evidence type="ECO:0000313" key="3">
    <source>
        <dbReference type="Proteomes" id="UP000639643"/>
    </source>
</evidence>
<accession>A0A8H6MM31</accession>
<dbReference type="AlphaFoldDB" id="A0A8H6MM31"/>
<dbReference type="EMBL" id="WIGM01001423">
    <property type="protein sequence ID" value="KAF6797651.1"/>
    <property type="molecule type" value="Genomic_DNA"/>
</dbReference>
<evidence type="ECO:0000313" key="2">
    <source>
        <dbReference type="EMBL" id="KAF6797651.1"/>
    </source>
</evidence>
<protein>
    <submittedName>
        <fullName evidence="2">Uncharacterized protein</fullName>
    </submittedName>
</protein>
<comment type="caution">
    <text evidence="2">The sequence shown here is derived from an EMBL/GenBank/DDBJ whole genome shotgun (WGS) entry which is preliminary data.</text>
</comment>
<sequence>MTGVSCIKDKKGALKSQHHRSYSSSSKHSIRLEKDNYRYYNYNKIGYIAIKY</sequence>
<feature type="region of interest" description="Disordered" evidence="1">
    <location>
        <begin position="1"/>
        <end position="28"/>
    </location>
</feature>
<proteinExistence type="predicted"/>
<keyword evidence="3" id="KW-1185">Reference proteome</keyword>
<organism evidence="2 3">
    <name type="scientific">Colletotrichum musicola</name>
    <dbReference type="NCBI Taxonomy" id="2175873"/>
    <lineage>
        <taxon>Eukaryota</taxon>
        <taxon>Fungi</taxon>
        <taxon>Dikarya</taxon>
        <taxon>Ascomycota</taxon>
        <taxon>Pezizomycotina</taxon>
        <taxon>Sordariomycetes</taxon>
        <taxon>Hypocreomycetidae</taxon>
        <taxon>Glomerellales</taxon>
        <taxon>Glomerellaceae</taxon>
        <taxon>Colletotrichum</taxon>
        <taxon>Colletotrichum orchidearum species complex</taxon>
    </lineage>
</organism>
<name>A0A8H6MM31_9PEZI</name>
<dbReference type="Proteomes" id="UP000639643">
    <property type="component" value="Unassembled WGS sequence"/>
</dbReference>
<reference evidence="2" key="1">
    <citation type="journal article" date="2020" name="Phytopathology">
        <title>Genome Sequence Resources of Colletotrichum truncatum, C. plurivorum, C. musicola, and C. sojae: Four Species Pathogenic to Soybean (Glycine max).</title>
        <authorList>
            <person name="Rogerio F."/>
            <person name="Boufleur T.R."/>
            <person name="Ciampi-Guillardi M."/>
            <person name="Sukno S.A."/>
            <person name="Thon M.R."/>
            <person name="Massola Junior N.S."/>
            <person name="Baroncelli R."/>
        </authorList>
    </citation>
    <scope>NUCLEOTIDE SEQUENCE</scope>
    <source>
        <strain evidence="2">LFN0074</strain>
    </source>
</reference>